<dbReference type="AlphaFoldDB" id="A0A0R3TAS7"/>
<evidence type="ECO:0000256" key="2">
    <source>
        <dbReference type="SAM" id="Phobius"/>
    </source>
</evidence>
<dbReference type="Proteomes" id="UP000278807">
    <property type="component" value="Unassembled WGS sequence"/>
</dbReference>
<feature type="compositionally biased region" description="Basic and acidic residues" evidence="1">
    <location>
        <begin position="436"/>
        <end position="451"/>
    </location>
</feature>
<reference evidence="6" key="1">
    <citation type="submission" date="2017-02" db="UniProtKB">
        <authorList>
            <consortium name="WormBaseParasite"/>
        </authorList>
    </citation>
    <scope>IDENTIFICATION</scope>
</reference>
<keyword evidence="5" id="KW-1185">Reference proteome</keyword>
<sequence length="521" mass="57352">MKPYFNQLGNLELILGTGIWHDTDCYYPNGNGGRYYAKGARWKAYNDECSDCQCLEDRKYTCKRAPCSSLFLCPPGKIPAIAAPEDCCPSTCKNASIVQSEALTKQITAEEKTPSDTSKPSEDDIAESFSVVSPGGQCKPLGDLGFSSNENSASSNIFLPSKSLVIIRRSCVSLKCVCSSEGNWVCADYCIPCEGVSIHSTDDLSINAFLLVRSLTADGCCPKCSEKTEATPYFTERYSIAITCFLALLALAPLFVIASCCLYLRYRKKLKKLRILGHNHPNKFQLDNRTPQEPIVAAITHSTQSSYAIPLTISTSPDEKSSTPPIRLRIVSTAFADHDSSHGSLLFNDRLEQPSSSLPKFWSLSASYNCLSNPQLNPKDLSIPNLEDTTMRKSQTTSSTTGYSVNCSSKVLAKVVPAQLTPQNDSPVSNSPTHLRKSESPEPKRSSDWKTRLRRSSTQPRTHFFPQAWKTILSKSAKATTPTANQEEASFFSQPKSNLSESFHQLIQTRNTPPLEITDVV</sequence>
<organism evidence="6">
    <name type="scientific">Rodentolepis nana</name>
    <name type="common">Dwarf tapeworm</name>
    <name type="synonym">Hymenolepis nana</name>
    <dbReference type="NCBI Taxonomy" id="102285"/>
    <lineage>
        <taxon>Eukaryota</taxon>
        <taxon>Metazoa</taxon>
        <taxon>Spiralia</taxon>
        <taxon>Lophotrochozoa</taxon>
        <taxon>Platyhelminthes</taxon>
        <taxon>Cestoda</taxon>
        <taxon>Eucestoda</taxon>
        <taxon>Cyclophyllidea</taxon>
        <taxon>Hymenolepididae</taxon>
        <taxon>Rodentolepis</taxon>
    </lineage>
</organism>
<accession>A0A0R3TAS7</accession>
<feature type="compositionally biased region" description="Polar residues" evidence="1">
    <location>
        <begin position="420"/>
        <end position="433"/>
    </location>
</feature>
<proteinExistence type="predicted"/>
<keyword evidence="2" id="KW-0812">Transmembrane</keyword>
<keyword evidence="2" id="KW-1133">Transmembrane helix</keyword>
<protein>
    <submittedName>
        <fullName evidence="6">VWFC domain-containing protein</fullName>
    </submittedName>
</protein>
<evidence type="ECO:0000259" key="3">
    <source>
        <dbReference type="PROSITE" id="PS50184"/>
    </source>
</evidence>
<dbReference type="WBParaSite" id="HNAJ_0000416601-mRNA-1">
    <property type="protein sequence ID" value="HNAJ_0000416601-mRNA-1"/>
    <property type="gene ID" value="HNAJ_0000416601"/>
</dbReference>
<dbReference type="InterPro" id="IPR001007">
    <property type="entry name" value="VWF_dom"/>
</dbReference>
<gene>
    <name evidence="4" type="ORF">HNAJ_LOCUS4165</name>
</gene>
<reference evidence="4 5" key="2">
    <citation type="submission" date="2018-11" db="EMBL/GenBank/DDBJ databases">
        <authorList>
            <consortium name="Pathogen Informatics"/>
        </authorList>
    </citation>
    <scope>NUCLEOTIDE SEQUENCE [LARGE SCALE GENOMIC DNA]</scope>
</reference>
<keyword evidence="2" id="KW-0472">Membrane</keyword>
<dbReference type="SUPFAM" id="SSF57603">
    <property type="entry name" value="FnI-like domain"/>
    <property type="match status" value="1"/>
</dbReference>
<feature type="region of interest" description="Disordered" evidence="1">
    <location>
        <begin position="418"/>
        <end position="496"/>
    </location>
</feature>
<evidence type="ECO:0000313" key="4">
    <source>
        <dbReference type="EMBL" id="VDO00025.1"/>
    </source>
</evidence>
<feature type="compositionally biased region" description="Polar residues" evidence="1">
    <location>
        <begin position="473"/>
        <end position="496"/>
    </location>
</feature>
<dbReference type="SMART" id="SM00214">
    <property type="entry name" value="VWC"/>
    <property type="match status" value="1"/>
</dbReference>
<evidence type="ECO:0000313" key="5">
    <source>
        <dbReference type="Proteomes" id="UP000278807"/>
    </source>
</evidence>
<dbReference type="EMBL" id="UZAE01002754">
    <property type="protein sequence ID" value="VDO00025.1"/>
    <property type="molecule type" value="Genomic_DNA"/>
</dbReference>
<dbReference type="PROSITE" id="PS50184">
    <property type="entry name" value="VWFC_2"/>
    <property type="match status" value="1"/>
</dbReference>
<name>A0A0R3TAS7_RODNA</name>
<feature type="domain" description="VWFC" evidence="3">
    <location>
        <begin position="23"/>
        <end position="93"/>
    </location>
</feature>
<evidence type="ECO:0000256" key="1">
    <source>
        <dbReference type="SAM" id="MobiDB-lite"/>
    </source>
</evidence>
<evidence type="ECO:0000313" key="6">
    <source>
        <dbReference type="WBParaSite" id="HNAJ_0000416601-mRNA-1"/>
    </source>
</evidence>
<dbReference type="OrthoDB" id="6265020at2759"/>
<feature type="transmembrane region" description="Helical" evidence="2">
    <location>
        <begin position="238"/>
        <end position="264"/>
    </location>
</feature>